<dbReference type="Pfam" id="PF13202">
    <property type="entry name" value="EF-hand_5"/>
    <property type="match status" value="2"/>
</dbReference>
<dbReference type="Proteomes" id="UP000199630">
    <property type="component" value="Unassembled WGS sequence"/>
</dbReference>
<protein>
    <submittedName>
        <fullName evidence="3">EF hand</fullName>
    </submittedName>
</protein>
<dbReference type="AlphaFoldDB" id="A0A1I3WI76"/>
<name>A0A1I3WI76_9RHOB</name>
<accession>A0A1I3WI76</accession>
<dbReference type="SUPFAM" id="SSF47473">
    <property type="entry name" value="EF-hand"/>
    <property type="match status" value="1"/>
</dbReference>
<keyword evidence="4" id="KW-1185">Reference proteome</keyword>
<dbReference type="PROSITE" id="PS00018">
    <property type="entry name" value="EF_HAND_1"/>
    <property type="match status" value="1"/>
</dbReference>
<dbReference type="Gene3D" id="1.10.238.10">
    <property type="entry name" value="EF-hand"/>
    <property type="match status" value="1"/>
</dbReference>
<dbReference type="STRING" id="588602.SAMN04487991_3751"/>
<evidence type="ECO:0000256" key="1">
    <source>
        <dbReference type="SAM" id="SignalP"/>
    </source>
</evidence>
<feature type="domain" description="EF-hand" evidence="2">
    <location>
        <begin position="43"/>
        <end position="78"/>
    </location>
</feature>
<dbReference type="InterPro" id="IPR011992">
    <property type="entry name" value="EF-hand-dom_pair"/>
</dbReference>
<organism evidence="3 4">
    <name type="scientific">Celeribacter neptunius</name>
    <dbReference type="NCBI Taxonomy" id="588602"/>
    <lineage>
        <taxon>Bacteria</taxon>
        <taxon>Pseudomonadati</taxon>
        <taxon>Pseudomonadota</taxon>
        <taxon>Alphaproteobacteria</taxon>
        <taxon>Rhodobacterales</taxon>
        <taxon>Roseobacteraceae</taxon>
        <taxon>Celeribacter</taxon>
    </lineage>
</organism>
<evidence type="ECO:0000313" key="3">
    <source>
        <dbReference type="EMBL" id="SFK06863.1"/>
    </source>
</evidence>
<sequence length="135" mass="14249">MRIRNLVLPCALFCSTGLATPALAATDIMTYDANGDGVITLAEFQALQKDSFKSLDSDGNGTVIVAELQALPAAQGRNVSGKRLMARDLDGNGAVTEAEFLSQAPGFQRADRNNDGVLAGKELARVVDFLTKASF</sequence>
<feature type="chain" id="PRO_5011658844" evidence="1">
    <location>
        <begin position="25"/>
        <end position="135"/>
    </location>
</feature>
<dbReference type="GO" id="GO:0005509">
    <property type="term" value="F:calcium ion binding"/>
    <property type="evidence" value="ECO:0007669"/>
    <property type="project" value="InterPro"/>
</dbReference>
<dbReference type="EMBL" id="FORH01000008">
    <property type="protein sequence ID" value="SFK06863.1"/>
    <property type="molecule type" value="Genomic_DNA"/>
</dbReference>
<feature type="signal peptide" evidence="1">
    <location>
        <begin position="1"/>
        <end position="24"/>
    </location>
</feature>
<dbReference type="CDD" id="cd00051">
    <property type="entry name" value="EFh"/>
    <property type="match status" value="1"/>
</dbReference>
<dbReference type="RefSeq" id="WP_177213219.1">
    <property type="nucleotide sequence ID" value="NZ_FORH01000008.1"/>
</dbReference>
<dbReference type="PROSITE" id="PS50222">
    <property type="entry name" value="EF_HAND_2"/>
    <property type="match status" value="1"/>
</dbReference>
<evidence type="ECO:0000313" key="4">
    <source>
        <dbReference type="Proteomes" id="UP000199630"/>
    </source>
</evidence>
<dbReference type="InterPro" id="IPR002048">
    <property type="entry name" value="EF_hand_dom"/>
</dbReference>
<evidence type="ECO:0000259" key="2">
    <source>
        <dbReference type="PROSITE" id="PS50222"/>
    </source>
</evidence>
<reference evidence="4" key="1">
    <citation type="submission" date="2016-10" db="EMBL/GenBank/DDBJ databases">
        <authorList>
            <person name="Varghese N."/>
            <person name="Submissions S."/>
        </authorList>
    </citation>
    <scope>NUCLEOTIDE SEQUENCE [LARGE SCALE GENOMIC DNA]</scope>
    <source>
        <strain evidence="4">DSM 26471</strain>
    </source>
</reference>
<proteinExistence type="predicted"/>
<keyword evidence="1" id="KW-0732">Signal</keyword>
<gene>
    <name evidence="3" type="ORF">SAMN04487991_3751</name>
</gene>
<dbReference type="InterPro" id="IPR018247">
    <property type="entry name" value="EF_Hand_1_Ca_BS"/>
</dbReference>